<organism evidence="6 7">
    <name type="scientific">Prymnesium parvum</name>
    <name type="common">Toxic golden alga</name>
    <dbReference type="NCBI Taxonomy" id="97485"/>
    <lineage>
        <taxon>Eukaryota</taxon>
        <taxon>Haptista</taxon>
        <taxon>Haptophyta</taxon>
        <taxon>Prymnesiophyceae</taxon>
        <taxon>Prymnesiales</taxon>
        <taxon>Prymnesiaceae</taxon>
        <taxon>Prymnesium</taxon>
    </lineage>
</organism>
<feature type="transmembrane region" description="Helical" evidence="5">
    <location>
        <begin position="278"/>
        <end position="301"/>
    </location>
</feature>
<evidence type="ECO:0008006" key="8">
    <source>
        <dbReference type="Google" id="ProtNLM"/>
    </source>
</evidence>
<feature type="transmembrane region" description="Helical" evidence="5">
    <location>
        <begin position="198"/>
        <end position="220"/>
    </location>
</feature>
<protein>
    <recommendedName>
        <fullName evidence="8">G-protein coupled receptors family 2 profile 2 domain-containing protein</fullName>
    </recommendedName>
</protein>
<feature type="transmembrane region" description="Helical" evidence="5">
    <location>
        <begin position="247"/>
        <end position="266"/>
    </location>
</feature>
<evidence type="ECO:0000256" key="3">
    <source>
        <dbReference type="ARBA" id="ARBA00022989"/>
    </source>
</evidence>
<name>A0AB34JK26_PRYPA</name>
<comment type="subcellular location">
    <subcellularLocation>
        <location evidence="1">Membrane</location>
        <topology evidence="1">Multi-pass membrane protein</topology>
    </subcellularLocation>
</comment>
<accession>A0AB34JK26</accession>
<keyword evidence="4 5" id="KW-0472">Membrane</keyword>
<dbReference type="PANTHER" id="PTHR23112:SF0">
    <property type="entry name" value="TRANSMEMBRANE PROTEIN 116"/>
    <property type="match status" value="1"/>
</dbReference>
<keyword evidence="7" id="KW-1185">Reference proteome</keyword>
<dbReference type="GO" id="GO:0007189">
    <property type="term" value="P:adenylate cyclase-activating G protein-coupled receptor signaling pathway"/>
    <property type="evidence" value="ECO:0007669"/>
    <property type="project" value="TreeGrafter"/>
</dbReference>
<comment type="caution">
    <text evidence="6">The sequence shown here is derived from an EMBL/GenBank/DDBJ whole genome shotgun (WGS) entry which is preliminary data.</text>
</comment>
<dbReference type="AlphaFoldDB" id="A0AB34JK26"/>
<evidence type="ECO:0000256" key="1">
    <source>
        <dbReference type="ARBA" id="ARBA00004141"/>
    </source>
</evidence>
<feature type="transmembrane region" description="Helical" evidence="5">
    <location>
        <begin position="80"/>
        <end position="97"/>
    </location>
</feature>
<proteinExistence type="predicted"/>
<dbReference type="EMBL" id="JBGBPQ010000007">
    <property type="protein sequence ID" value="KAL1522003.1"/>
    <property type="molecule type" value="Genomic_DNA"/>
</dbReference>
<keyword evidence="3 5" id="KW-1133">Transmembrane helix</keyword>
<dbReference type="GO" id="GO:0005886">
    <property type="term" value="C:plasma membrane"/>
    <property type="evidence" value="ECO:0007669"/>
    <property type="project" value="TreeGrafter"/>
</dbReference>
<sequence>MQEPPPPLAATSSWSLSFASPYPPPLPSSHVAPPSPPEPYDAHELTAQLAACIGLISVFGSLAVLLSVFLHPRAYRMNDYIASMSVASLLNATAFVWDWVSHGEPGLQCTVQATLFIISEDAMAIWSLAVVVAIYQVVVWRRHDRLQLPCHVLGWAIPVCMAVLLLGFNLEGPITSRRGLWCWIRNADSALTQGSAEWVAVVAIDLFRWLLFLLITFLYFRVRRAFGSLVHEGLLAPSREQRALSRLRLHILVFLATRILFVLQNVHSILWPAHPLPWPVYVCSAALAASTGALHAVVYGCSPEVPLCSWHERATGCNLFASCHGCLASLGLASSPTPCASPLSSPVSASTESPSPFYRSPIARLGPAAWRVEERSPSSLAARAAFMVATPYI</sequence>
<reference evidence="6 7" key="1">
    <citation type="journal article" date="2024" name="Science">
        <title>Giant polyketide synthase enzymes in the biosynthesis of giant marine polyether toxins.</title>
        <authorList>
            <person name="Fallon T.R."/>
            <person name="Shende V.V."/>
            <person name="Wierzbicki I.H."/>
            <person name="Pendleton A.L."/>
            <person name="Watervoot N.F."/>
            <person name="Auber R.P."/>
            <person name="Gonzalez D.J."/>
            <person name="Wisecaver J.H."/>
            <person name="Moore B.S."/>
        </authorList>
    </citation>
    <scope>NUCLEOTIDE SEQUENCE [LARGE SCALE GENOMIC DNA]</scope>
    <source>
        <strain evidence="6 7">12B1</strain>
    </source>
</reference>
<evidence type="ECO:0000256" key="4">
    <source>
        <dbReference type="ARBA" id="ARBA00023136"/>
    </source>
</evidence>
<dbReference type="PANTHER" id="PTHR23112">
    <property type="entry name" value="G PROTEIN-COUPLED RECEPTOR 157-RELATED"/>
    <property type="match status" value="1"/>
</dbReference>
<keyword evidence="2 5" id="KW-0812">Transmembrane</keyword>
<evidence type="ECO:0000256" key="2">
    <source>
        <dbReference type="ARBA" id="ARBA00022692"/>
    </source>
</evidence>
<feature type="transmembrane region" description="Helical" evidence="5">
    <location>
        <begin position="45"/>
        <end position="68"/>
    </location>
</feature>
<evidence type="ECO:0000313" key="7">
    <source>
        <dbReference type="Proteomes" id="UP001515480"/>
    </source>
</evidence>
<dbReference type="SUPFAM" id="SSF81321">
    <property type="entry name" value="Family A G protein-coupled receptor-like"/>
    <property type="match status" value="1"/>
</dbReference>
<dbReference type="Proteomes" id="UP001515480">
    <property type="component" value="Unassembled WGS sequence"/>
</dbReference>
<dbReference type="Gene3D" id="1.20.1070.10">
    <property type="entry name" value="Rhodopsin 7-helix transmembrane proteins"/>
    <property type="match status" value="1"/>
</dbReference>
<feature type="transmembrane region" description="Helical" evidence="5">
    <location>
        <begin position="123"/>
        <end position="140"/>
    </location>
</feature>
<dbReference type="GO" id="GO:0004930">
    <property type="term" value="F:G protein-coupled receptor activity"/>
    <property type="evidence" value="ECO:0007669"/>
    <property type="project" value="TreeGrafter"/>
</dbReference>
<feature type="transmembrane region" description="Helical" evidence="5">
    <location>
        <begin position="152"/>
        <end position="170"/>
    </location>
</feature>
<gene>
    <name evidence="6" type="ORF">AB1Y20_021648</name>
</gene>
<evidence type="ECO:0000313" key="6">
    <source>
        <dbReference type="EMBL" id="KAL1522003.1"/>
    </source>
</evidence>
<dbReference type="Pfam" id="PF05462">
    <property type="entry name" value="Dicty_CAR"/>
    <property type="match status" value="1"/>
</dbReference>
<evidence type="ECO:0000256" key="5">
    <source>
        <dbReference type="SAM" id="Phobius"/>
    </source>
</evidence>